<evidence type="ECO:0000256" key="2">
    <source>
        <dbReference type="ARBA" id="ARBA00009672"/>
    </source>
</evidence>
<comment type="subcellular location">
    <subcellularLocation>
        <location evidence="1">Mitochondrion</location>
    </subcellularLocation>
</comment>
<gene>
    <name evidence="10" type="ORF">HPB48_023489</name>
</gene>
<organism evidence="10 11">
    <name type="scientific">Haemaphysalis longicornis</name>
    <name type="common">Bush tick</name>
    <dbReference type="NCBI Taxonomy" id="44386"/>
    <lineage>
        <taxon>Eukaryota</taxon>
        <taxon>Metazoa</taxon>
        <taxon>Ecdysozoa</taxon>
        <taxon>Arthropoda</taxon>
        <taxon>Chelicerata</taxon>
        <taxon>Arachnida</taxon>
        <taxon>Acari</taxon>
        <taxon>Parasitiformes</taxon>
        <taxon>Ixodida</taxon>
        <taxon>Ixodoidea</taxon>
        <taxon>Ixodidae</taxon>
        <taxon>Haemaphysalinae</taxon>
        <taxon>Haemaphysalis</taxon>
    </lineage>
</organism>
<evidence type="ECO:0000313" key="11">
    <source>
        <dbReference type="Proteomes" id="UP000821853"/>
    </source>
</evidence>
<evidence type="ECO:0000256" key="6">
    <source>
        <dbReference type="ARBA" id="ARBA00023274"/>
    </source>
</evidence>
<evidence type="ECO:0000313" key="10">
    <source>
        <dbReference type="EMBL" id="KAH9382871.1"/>
    </source>
</evidence>
<dbReference type="InterPro" id="IPR026140">
    <property type="entry name" value="Ribosomal_mS26"/>
</dbReference>
<dbReference type="PANTHER" id="PTHR21035:SF2">
    <property type="entry name" value="SMALL RIBOSOMAL SUBUNIT PROTEIN MS26"/>
    <property type="match status" value="1"/>
</dbReference>
<evidence type="ECO:0000256" key="7">
    <source>
        <dbReference type="ARBA" id="ARBA00035138"/>
    </source>
</evidence>
<evidence type="ECO:0000256" key="8">
    <source>
        <dbReference type="ARBA" id="ARBA00035344"/>
    </source>
</evidence>
<keyword evidence="4" id="KW-0689">Ribosomal protein</keyword>
<protein>
    <recommendedName>
        <fullName evidence="7">Small ribosomal subunit protein mS26</fullName>
    </recommendedName>
    <alternativeName>
        <fullName evidence="8">28S ribosomal protein S26, mitochondrial</fullName>
    </alternativeName>
</protein>
<evidence type="ECO:0000256" key="4">
    <source>
        <dbReference type="ARBA" id="ARBA00022980"/>
    </source>
</evidence>
<name>A0A9J6GWL2_HAELO</name>
<accession>A0A9J6GWL2</accession>
<sequence length="255" mass="29652">MLRSSFSKVTLMRINNATQDAIHQRADVALLPGLHQVRWKQPRGMKPRWMPMAPTKLFKINLGPPKDFEEIKLLQQMHAAYRTEMKAIRANGVRCFGVCEFFRFTPQNFWKEQNQRDLELADKDSLCRRRRSGNTNACLKKNEKENQRVAKLSGTKRKRRRWCRSSSRGKLTPRPDRGTQGTVEEIVRAEKERSSTYVTLENLDEAIEFAIENPVSYSYAIDAQGKEIWGRGRHTTRCTHRGPAPAHPLPFRKNF</sequence>
<evidence type="ECO:0000256" key="3">
    <source>
        <dbReference type="ARBA" id="ARBA00022946"/>
    </source>
</evidence>
<dbReference type="EMBL" id="JABSTR010000543">
    <property type="protein sequence ID" value="KAH9382871.1"/>
    <property type="molecule type" value="Genomic_DNA"/>
</dbReference>
<keyword evidence="3" id="KW-0809">Transit peptide</keyword>
<evidence type="ECO:0000256" key="5">
    <source>
        <dbReference type="ARBA" id="ARBA00023128"/>
    </source>
</evidence>
<dbReference type="PANTHER" id="PTHR21035">
    <property type="entry name" value="28S RIBOSOMAL PROTEIN S26, MITOCHONDRIAL"/>
    <property type="match status" value="1"/>
</dbReference>
<dbReference type="OrthoDB" id="5988811at2759"/>
<keyword evidence="6" id="KW-0687">Ribonucleoprotein</keyword>
<dbReference type="AlphaFoldDB" id="A0A9J6GWL2"/>
<feature type="region of interest" description="Disordered" evidence="9">
    <location>
        <begin position="162"/>
        <end position="181"/>
    </location>
</feature>
<proteinExistence type="inferred from homology"/>
<reference evidence="10 11" key="1">
    <citation type="journal article" date="2020" name="Cell">
        <title>Large-Scale Comparative Analyses of Tick Genomes Elucidate Their Genetic Diversity and Vector Capacities.</title>
        <authorList>
            <consortium name="Tick Genome and Microbiome Consortium (TIGMIC)"/>
            <person name="Jia N."/>
            <person name="Wang J."/>
            <person name="Shi W."/>
            <person name="Du L."/>
            <person name="Sun Y."/>
            <person name="Zhan W."/>
            <person name="Jiang J.F."/>
            <person name="Wang Q."/>
            <person name="Zhang B."/>
            <person name="Ji P."/>
            <person name="Bell-Sakyi L."/>
            <person name="Cui X.M."/>
            <person name="Yuan T.T."/>
            <person name="Jiang B.G."/>
            <person name="Yang W.F."/>
            <person name="Lam T.T."/>
            <person name="Chang Q.C."/>
            <person name="Ding S.J."/>
            <person name="Wang X.J."/>
            <person name="Zhu J.G."/>
            <person name="Ruan X.D."/>
            <person name="Zhao L."/>
            <person name="Wei J.T."/>
            <person name="Ye R.Z."/>
            <person name="Que T.C."/>
            <person name="Du C.H."/>
            <person name="Zhou Y.H."/>
            <person name="Cheng J.X."/>
            <person name="Dai P.F."/>
            <person name="Guo W.B."/>
            <person name="Han X.H."/>
            <person name="Huang E.J."/>
            <person name="Li L.F."/>
            <person name="Wei W."/>
            <person name="Gao Y.C."/>
            <person name="Liu J.Z."/>
            <person name="Shao H.Z."/>
            <person name="Wang X."/>
            <person name="Wang C.C."/>
            <person name="Yang T.C."/>
            <person name="Huo Q.B."/>
            <person name="Li W."/>
            <person name="Chen H.Y."/>
            <person name="Chen S.E."/>
            <person name="Zhou L.G."/>
            <person name="Ni X.B."/>
            <person name="Tian J.H."/>
            <person name="Sheng Y."/>
            <person name="Liu T."/>
            <person name="Pan Y.S."/>
            <person name="Xia L.Y."/>
            <person name="Li J."/>
            <person name="Zhao F."/>
            <person name="Cao W.C."/>
        </authorList>
    </citation>
    <scope>NUCLEOTIDE SEQUENCE [LARGE SCALE GENOMIC DNA]</scope>
    <source>
        <strain evidence="10">HaeL-2018</strain>
    </source>
</reference>
<comment type="caution">
    <text evidence="10">The sequence shown here is derived from an EMBL/GenBank/DDBJ whole genome shotgun (WGS) entry which is preliminary data.</text>
</comment>
<evidence type="ECO:0000256" key="1">
    <source>
        <dbReference type="ARBA" id="ARBA00004173"/>
    </source>
</evidence>
<dbReference type="GO" id="GO:0005763">
    <property type="term" value="C:mitochondrial small ribosomal subunit"/>
    <property type="evidence" value="ECO:0007669"/>
    <property type="project" value="InterPro"/>
</dbReference>
<evidence type="ECO:0000256" key="9">
    <source>
        <dbReference type="SAM" id="MobiDB-lite"/>
    </source>
</evidence>
<keyword evidence="5" id="KW-0496">Mitochondrion</keyword>
<dbReference type="Pfam" id="PF14943">
    <property type="entry name" value="MRP-S26"/>
    <property type="match status" value="1"/>
</dbReference>
<comment type="similarity">
    <text evidence="2">Belongs to the mitochondrion-specific ribosomal protein mS26 family.</text>
</comment>
<dbReference type="Proteomes" id="UP000821853">
    <property type="component" value="Unassembled WGS sequence"/>
</dbReference>
<keyword evidence="11" id="KW-1185">Reference proteome</keyword>
<dbReference type="VEuPathDB" id="VectorBase:HLOH_060405"/>